<dbReference type="RefSeq" id="WP_145348309.1">
    <property type="nucleotide sequence ID" value="NZ_CP036261.1"/>
</dbReference>
<feature type="compositionally biased region" description="Pro residues" evidence="1">
    <location>
        <begin position="110"/>
        <end position="133"/>
    </location>
</feature>
<keyword evidence="2" id="KW-0472">Membrane</keyword>
<feature type="region of interest" description="Disordered" evidence="1">
    <location>
        <begin position="108"/>
        <end position="146"/>
    </location>
</feature>
<keyword evidence="2" id="KW-0812">Transmembrane</keyword>
<proteinExistence type="predicted"/>
<evidence type="ECO:0000256" key="1">
    <source>
        <dbReference type="SAM" id="MobiDB-lite"/>
    </source>
</evidence>
<name>A0A517M6J0_9BACT</name>
<evidence type="ECO:0000313" key="3">
    <source>
        <dbReference type="EMBL" id="QDS90501.1"/>
    </source>
</evidence>
<accession>A0A517M6J0</accession>
<sequence>MFDSLQTWFGIPPQEQPANHYRLLGIELFESSVETIDAGFEQRMTYLHGCSTGEHAEQAEKLMNEVSAARLILLNPEKKASYDASLRRSLAAPVVAVAAAPVVPAAPAAPISPPARPAPPRQARPTLAPPVRPSAPTNPFGSLSPRAATDAKNFAIQTPASNSRDAETPKSNRNAQNWIIVGFSVLVSCLLLGLVALILALVNPYVPPSPGQSQPSAVRNSAP</sequence>
<organism evidence="3 4">
    <name type="scientific">Rosistilla ulvae</name>
    <dbReference type="NCBI Taxonomy" id="1930277"/>
    <lineage>
        <taxon>Bacteria</taxon>
        <taxon>Pseudomonadati</taxon>
        <taxon>Planctomycetota</taxon>
        <taxon>Planctomycetia</taxon>
        <taxon>Pirellulales</taxon>
        <taxon>Pirellulaceae</taxon>
        <taxon>Rosistilla</taxon>
    </lineage>
</organism>
<dbReference type="InterPro" id="IPR036869">
    <property type="entry name" value="J_dom_sf"/>
</dbReference>
<dbReference type="OrthoDB" id="291302at2"/>
<dbReference type="KEGG" id="ruv:EC9_47100"/>
<keyword evidence="4" id="KW-1185">Reference proteome</keyword>
<dbReference type="SUPFAM" id="SSF46565">
    <property type="entry name" value="Chaperone J-domain"/>
    <property type="match status" value="1"/>
</dbReference>
<protein>
    <recommendedName>
        <fullName evidence="5">J domain-containing protein</fullName>
    </recommendedName>
</protein>
<dbReference type="AlphaFoldDB" id="A0A517M6J0"/>
<keyword evidence="2" id="KW-1133">Transmembrane helix</keyword>
<dbReference type="EMBL" id="CP036261">
    <property type="protein sequence ID" value="QDS90501.1"/>
    <property type="molecule type" value="Genomic_DNA"/>
</dbReference>
<dbReference type="Gene3D" id="1.10.287.110">
    <property type="entry name" value="DnaJ domain"/>
    <property type="match status" value="1"/>
</dbReference>
<gene>
    <name evidence="3" type="ORF">EC9_47100</name>
</gene>
<reference evidence="3 4" key="1">
    <citation type="submission" date="2019-02" db="EMBL/GenBank/DDBJ databases">
        <title>Deep-cultivation of Planctomycetes and their phenomic and genomic characterization uncovers novel biology.</title>
        <authorList>
            <person name="Wiegand S."/>
            <person name="Jogler M."/>
            <person name="Boedeker C."/>
            <person name="Pinto D."/>
            <person name="Vollmers J."/>
            <person name="Rivas-Marin E."/>
            <person name="Kohn T."/>
            <person name="Peeters S.H."/>
            <person name="Heuer A."/>
            <person name="Rast P."/>
            <person name="Oberbeckmann S."/>
            <person name="Bunk B."/>
            <person name="Jeske O."/>
            <person name="Meyerdierks A."/>
            <person name="Storesund J.E."/>
            <person name="Kallscheuer N."/>
            <person name="Luecker S."/>
            <person name="Lage O.M."/>
            <person name="Pohl T."/>
            <person name="Merkel B.J."/>
            <person name="Hornburger P."/>
            <person name="Mueller R.-W."/>
            <person name="Bruemmer F."/>
            <person name="Labrenz M."/>
            <person name="Spormann A.M."/>
            <person name="Op den Camp H."/>
            <person name="Overmann J."/>
            <person name="Amann R."/>
            <person name="Jetten M.S.M."/>
            <person name="Mascher T."/>
            <person name="Medema M.H."/>
            <person name="Devos D.P."/>
            <person name="Kaster A.-K."/>
            <person name="Ovreas L."/>
            <person name="Rohde M."/>
            <person name="Galperin M.Y."/>
            <person name="Jogler C."/>
        </authorList>
    </citation>
    <scope>NUCLEOTIDE SEQUENCE [LARGE SCALE GENOMIC DNA]</scope>
    <source>
        <strain evidence="3 4">EC9</strain>
    </source>
</reference>
<evidence type="ECO:0000313" key="4">
    <source>
        <dbReference type="Proteomes" id="UP000319557"/>
    </source>
</evidence>
<dbReference type="Proteomes" id="UP000319557">
    <property type="component" value="Chromosome"/>
</dbReference>
<evidence type="ECO:0008006" key="5">
    <source>
        <dbReference type="Google" id="ProtNLM"/>
    </source>
</evidence>
<feature type="transmembrane region" description="Helical" evidence="2">
    <location>
        <begin position="178"/>
        <end position="202"/>
    </location>
</feature>
<evidence type="ECO:0000256" key="2">
    <source>
        <dbReference type="SAM" id="Phobius"/>
    </source>
</evidence>